<feature type="chain" id="PRO_5036859224" evidence="1">
    <location>
        <begin position="28"/>
        <end position="705"/>
    </location>
</feature>
<dbReference type="RefSeq" id="WP_338180940.1">
    <property type="nucleotide sequence ID" value="NZ_JAEKNQ010000048.1"/>
</dbReference>
<dbReference type="InterPro" id="IPR002591">
    <property type="entry name" value="Phosphodiest/P_Trfase"/>
</dbReference>
<evidence type="ECO:0000313" key="2">
    <source>
        <dbReference type="EMBL" id="MBJ7604018.1"/>
    </source>
</evidence>
<dbReference type="Pfam" id="PF01663">
    <property type="entry name" value="Phosphodiest"/>
    <property type="match status" value="1"/>
</dbReference>
<dbReference type="EMBL" id="JAEKNQ010000048">
    <property type="protein sequence ID" value="MBJ7604018.1"/>
    <property type="molecule type" value="Genomic_DNA"/>
</dbReference>
<organism evidence="2 3">
    <name type="scientific">Candidatus Dormiibacter inghamiae</name>
    <dbReference type="NCBI Taxonomy" id="3127013"/>
    <lineage>
        <taxon>Bacteria</taxon>
        <taxon>Bacillati</taxon>
        <taxon>Candidatus Dormiibacterota</taxon>
        <taxon>Candidatus Dormibacteria</taxon>
        <taxon>Candidatus Dormibacterales</taxon>
        <taxon>Candidatus Dormibacteraceae</taxon>
        <taxon>Candidatus Dormiibacter</taxon>
    </lineage>
</organism>
<dbReference type="InterPro" id="IPR017850">
    <property type="entry name" value="Alkaline_phosphatase_core_sf"/>
</dbReference>
<comment type="caution">
    <text evidence="2">The sequence shown here is derived from an EMBL/GenBank/DDBJ whole genome shotgun (WGS) entry which is preliminary data.</text>
</comment>
<gene>
    <name evidence="2" type="ORF">JF888_12625</name>
</gene>
<reference evidence="2 3" key="1">
    <citation type="submission" date="2020-10" db="EMBL/GenBank/DDBJ databases">
        <title>Ca. Dormibacterota MAGs.</title>
        <authorList>
            <person name="Montgomery K."/>
        </authorList>
    </citation>
    <scope>NUCLEOTIDE SEQUENCE [LARGE SCALE GENOMIC DNA]</scope>
    <source>
        <strain evidence="2">SC8811_S16_3</strain>
    </source>
</reference>
<evidence type="ECO:0000313" key="3">
    <source>
        <dbReference type="Proteomes" id="UP000620075"/>
    </source>
</evidence>
<dbReference type="Gene3D" id="3.40.720.10">
    <property type="entry name" value="Alkaline Phosphatase, subunit A"/>
    <property type="match status" value="1"/>
</dbReference>
<dbReference type="Proteomes" id="UP000620075">
    <property type="component" value="Unassembled WGS sequence"/>
</dbReference>
<dbReference type="SUPFAM" id="SSF53649">
    <property type="entry name" value="Alkaline phosphatase-like"/>
    <property type="match status" value="1"/>
</dbReference>
<keyword evidence="1" id="KW-0732">Signal</keyword>
<evidence type="ECO:0000256" key="1">
    <source>
        <dbReference type="SAM" id="SignalP"/>
    </source>
</evidence>
<accession>A0A934KJM9</accession>
<sequence>MRVGSALKSTLLMVPLVLAFPTSQASAATSPATSSTASGCQLPSKTGARHVVFVQFDNVHLRRDNPNVPSDLEQMPNLLNFLQGQGVLLDNHHTPLVSHTADDILTATTGLYGDRQGNPIANSYREYVKPDGSSTSMSSFQYWTNKTLDGSYNLLDQSGLNTPAPWVPYTRAGCNVGSVGMANTAIESPAEVAQIYGPNSPEALEVSSHSPNAYADFVGVGIHCAKGAAACAAGNHGIADRLPNEPGGYAGYNTVLGHKYVAPLISSGPLKDLDGNVIADRFGGRTIPGFPGFDGLTASASLGYTAAMLEHGVPITYSYVALAHADASGNHAGPGQADYVARLKAYDGAWGKFFARLKGDGITRDNTLFVVGADENDHFAGGPSTPANCDGVHTPCNYSAIGEVHVNLAQLMQQAGNNTPFQVNPDSAPAIYLNGQPARDAAVARQFEQTLARLTVSNPLRARDERLFDAMADPVGLRFLHMVTADPRRTPTLVAFAKPDYWVTTAAAVCPGGPVVECPPSFGTDAWIHGDYQEQITRTWFGLVGPGVQRLGRNGSIWSDHTDLRPTMMLLTGLKDDYAHQGRALFEIMTEQALPTAVRDHLQELVALGRLYKAIEAPVGPLGLAVLRISTLALVGDDNRYARLEQAIAGLTSERNTLGSAIITLLESVTFGGGHGWAEANTNSLKRQSSELLGSGRRTADQIGS</sequence>
<dbReference type="AlphaFoldDB" id="A0A934KJM9"/>
<proteinExistence type="predicted"/>
<protein>
    <submittedName>
        <fullName evidence="2">Alkaline phosphatase family protein</fullName>
    </submittedName>
</protein>
<name>A0A934KJM9_9BACT</name>
<feature type="signal peptide" evidence="1">
    <location>
        <begin position="1"/>
        <end position="27"/>
    </location>
</feature>